<protein>
    <submittedName>
        <fullName evidence="1">Uncharacterized protein</fullName>
    </submittedName>
</protein>
<accession>V9FWT9</accession>
<organism evidence="1 2">
    <name type="scientific">Phytophthora nicotianae P1569</name>
    <dbReference type="NCBI Taxonomy" id="1317065"/>
    <lineage>
        <taxon>Eukaryota</taxon>
        <taxon>Sar</taxon>
        <taxon>Stramenopiles</taxon>
        <taxon>Oomycota</taxon>
        <taxon>Peronosporomycetes</taxon>
        <taxon>Peronosporales</taxon>
        <taxon>Peronosporaceae</taxon>
        <taxon>Phytophthora</taxon>
    </lineage>
</organism>
<evidence type="ECO:0000313" key="2">
    <source>
        <dbReference type="Proteomes" id="UP000018721"/>
    </source>
</evidence>
<keyword evidence="2" id="KW-1185">Reference proteome</keyword>
<dbReference type="EMBL" id="ANIZ01000429">
    <property type="protein sequence ID" value="ETI54857.1"/>
    <property type="molecule type" value="Genomic_DNA"/>
</dbReference>
<comment type="caution">
    <text evidence="1">The sequence shown here is derived from an EMBL/GenBank/DDBJ whole genome shotgun (WGS) entry which is preliminary data.</text>
</comment>
<sequence>MVAGLVQERFHVFGGVTRECLATSGVHEKLVPGCTIEARGVDGSASGTSISIKKSSGICFFGRGFSAADLEPDKYYVATKENSVAIDSFYYSTSPPQILLFKMLVGAALPVTD</sequence>
<dbReference type="AlphaFoldDB" id="V9FWT9"/>
<evidence type="ECO:0000313" key="1">
    <source>
        <dbReference type="EMBL" id="ETI54857.1"/>
    </source>
</evidence>
<gene>
    <name evidence="1" type="ORF">F443_02409</name>
</gene>
<proteinExistence type="predicted"/>
<name>V9FWT9_PHYNI</name>
<dbReference type="HOGENOM" id="CLU_2138438_0_0_1"/>
<dbReference type="Proteomes" id="UP000018721">
    <property type="component" value="Unassembled WGS sequence"/>
</dbReference>
<reference evidence="1 2" key="1">
    <citation type="submission" date="2013-11" db="EMBL/GenBank/DDBJ databases">
        <title>The Genome Sequence of Phytophthora parasitica P1569.</title>
        <authorList>
            <consortium name="The Broad Institute Genomics Platform"/>
            <person name="Russ C."/>
            <person name="Tyler B."/>
            <person name="Panabieres F."/>
            <person name="Shan W."/>
            <person name="Tripathy S."/>
            <person name="Grunwald N."/>
            <person name="Machado M."/>
            <person name="Johnson C.S."/>
            <person name="Arredondo F."/>
            <person name="Hong C."/>
            <person name="Coffey M."/>
            <person name="Young S.K."/>
            <person name="Zeng Q."/>
            <person name="Gargeya S."/>
            <person name="Fitzgerald M."/>
            <person name="Abouelleil A."/>
            <person name="Alvarado L."/>
            <person name="Chapman S.B."/>
            <person name="Gainer-Dewar J."/>
            <person name="Goldberg J."/>
            <person name="Griggs A."/>
            <person name="Gujja S."/>
            <person name="Hansen M."/>
            <person name="Howarth C."/>
            <person name="Imamovic A."/>
            <person name="Ireland A."/>
            <person name="Larimer J."/>
            <person name="McCowan C."/>
            <person name="Murphy C."/>
            <person name="Pearson M."/>
            <person name="Poon T.W."/>
            <person name="Priest M."/>
            <person name="Roberts A."/>
            <person name="Saif S."/>
            <person name="Shea T."/>
            <person name="Sykes S."/>
            <person name="Wortman J."/>
            <person name="Nusbaum C."/>
            <person name="Birren B."/>
        </authorList>
    </citation>
    <scope>NUCLEOTIDE SEQUENCE [LARGE SCALE GENOMIC DNA]</scope>
    <source>
        <strain evidence="1 2">P1569</strain>
    </source>
</reference>